<evidence type="ECO:0000313" key="3">
    <source>
        <dbReference type="EMBL" id="QJQ00614.1"/>
    </source>
</evidence>
<name>A0A6M3ZPS3_9BURK</name>
<proteinExistence type="inferred from homology"/>
<evidence type="ECO:0000313" key="4">
    <source>
        <dbReference type="Proteomes" id="UP000501648"/>
    </source>
</evidence>
<dbReference type="GO" id="GO:0009404">
    <property type="term" value="P:toxin metabolic process"/>
    <property type="evidence" value="ECO:0007669"/>
    <property type="project" value="UniProtKB-UniRule"/>
</dbReference>
<accession>A0A6M3ZPS3</accession>
<dbReference type="EC" id="2.3.1.-" evidence="2"/>
<dbReference type="GO" id="GO:0031640">
    <property type="term" value="P:killing of cells of another organism"/>
    <property type="evidence" value="ECO:0007669"/>
    <property type="project" value="UniProtKB-KW"/>
</dbReference>
<keyword evidence="2" id="KW-0963">Cytoplasm</keyword>
<comment type="function">
    <text evidence="2">Involved in fatty acylation of protoxin at internal lysine residues, thereby converting it to the active toxin.</text>
</comment>
<comment type="similarity">
    <text evidence="1 2">Belongs to the RTX toxin acyltransferase family.</text>
</comment>
<dbReference type="AlphaFoldDB" id="A0A6M3ZPS3"/>
<evidence type="ECO:0000256" key="1">
    <source>
        <dbReference type="ARBA" id="ARBA00005686"/>
    </source>
</evidence>
<organism evidence="3 4">
    <name type="scientific">Herbaspirillum rubrisubalbicans Os34</name>
    <dbReference type="NCBI Taxonomy" id="1235827"/>
    <lineage>
        <taxon>Bacteria</taxon>
        <taxon>Pseudomonadati</taxon>
        <taxon>Pseudomonadota</taxon>
        <taxon>Betaproteobacteria</taxon>
        <taxon>Burkholderiales</taxon>
        <taxon>Oxalobacteraceae</taxon>
        <taxon>Herbaspirillum</taxon>
    </lineage>
</organism>
<protein>
    <recommendedName>
        <fullName evidence="2">RTX toxin-activating lysine-acyltransferase</fullName>
        <ecNumber evidence="2">2.3.1.-</ecNumber>
    </recommendedName>
</protein>
<dbReference type="GO" id="GO:0005737">
    <property type="term" value="C:cytoplasm"/>
    <property type="evidence" value="ECO:0007669"/>
    <property type="project" value="UniProtKB-SubCell"/>
</dbReference>
<gene>
    <name evidence="3" type="ORF">C798_10310</name>
</gene>
<sequence>MADFGDVLALAQRSKVQAHYPLAILRARIFPSLWTHQYLILRKQGKAVAFINWAWLSEELSERYRHSQCYIAPEQWNSGHCLWFMEMLGSEYLGELLLGLRKIIPRDTLAHWHEIKEIGAHSGRVRTASFGPFPKSTE</sequence>
<dbReference type="InterPro" id="IPR003996">
    <property type="entry name" value="RTX_toxin-activating_protC_bac"/>
</dbReference>
<keyword evidence="2 3" id="KW-0012">Acyltransferase</keyword>
<keyword evidence="2 3" id="KW-0808">Transferase</keyword>
<dbReference type="EMBL" id="CP008956">
    <property type="protein sequence ID" value="QJQ00614.1"/>
    <property type="molecule type" value="Genomic_DNA"/>
</dbReference>
<dbReference type="Pfam" id="PF02794">
    <property type="entry name" value="HlyC"/>
    <property type="match status" value="1"/>
</dbReference>
<dbReference type="Proteomes" id="UP000501648">
    <property type="component" value="Chromosome"/>
</dbReference>
<keyword evidence="2" id="KW-0204">Cytolysis</keyword>
<reference evidence="3 4" key="1">
    <citation type="journal article" date="2012" name="J. Bacteriol.">
        <title>Genome sequence of the pathogenic Herbaspirillum seropedicae strain Os34, isolated from rice roots.</title>
        <authorList>
            <person name="Ye W."/>
            <person name="Ye S."/>
            <person name="Liu J."/>
            <person name="Chang S."/>
            <person name="Chen M."/>
            <person name="Zhu B."/>
            <person name="Guo L."/>
            <person name="An Q."/>
        </authorList>
    </citation>
    <scope>NUCLEOTIDE SEQUENCE [LARGE SCALE GENOMIC DNA]</scope>
    <source>
        <strain evidence="3 4">Os34</strain>
    </source>
</reference>
<dbReference type="GO" id="GO:0016746">
    <property type="term" value="F:acyltransferase activity"/>
    <property type="evidence" value="ECO:0007669"/>
    <property type="project" value="UniProtKB-UniRule"/>
</dbReference>
<comment type="subcellular location">
    <subcellularLocation>
        <location evidence="2">Cytoplasm</location>
    </subcellularLocation>
</comment>
<evidence type="ECO:0000256" key="2">
    <source>
        <dbReference type="RuleBase" id="RU368102"/>
    </source>
</evidence>